<dbReference type="Proteomes" id="UP000228380">
    <property type="component" value="Chromosome 11"/>
</dbReference>
<dbReference type="GeneID" id="120112438"/>
<reference evidence="2" key="2">
    <citation type="submission" date="2025-08" db="UniProtKB">
        <authorList>
            <consortium name="RefSeq"/>
        </authorList>
    </citation>
    <scope>IDENTIFICATION</scope>
    <source>
        <tissue evidence="2">Young leaves</tissue>
    </source>
</reference>
<evidence type="ECO:0000313" key="2">
    <source>
        <dbReference type="RefSeq" id="XP_038987806.1"/>
    </source>
</evidence>
<evidence type="ECO:0000313" key="1">
    <source>
        <dbReference type="Proteomes" id="UP000228380"/>
    </source>
</evidence>
<proteinExistence type="predicted"/>
<keyword evidence="1" id="KW-1185">Reference proteome</keyword>
<dbReference type="OrthoDB" id="10585431at2759"/>
<dbReference type="KEGG" id="pda:120112438"/>
<reference evidence="1" key="1">
    <citation type="journal article" date="2019" name="Nat. Commun.">
        <title>Genome-wide association mapping of date palm fruit traits.</title>
        <authorList>
            <person name="Hazzouri K.M."/>
            <person name="Gros-Balthazard M."/>
            <person name="Flowers J.M."/>
            <person name="Copetti D."/>
            <person name="Lemansour A."/>
            <person name="Lebrun M."/>
            <person name="Masmoudi K."/>
            <person name="Ferrand S."/>
            <person name="Dhar M.I."/>
            <person name="Fresquez Z.A."/>
            <person name="Rosas U."/>
            <person name="Zhang J."/>
            <person name="Talag J."/>
            <person name="Lee S."/>
            <person name="Kudrna D."/>
            <person name="Powell R.F."/>
            <person name="Leitch I.J."/>
            <person name="Krueger R.R."/>
            <person name="Wing R.A."/>
            <person name="Amiri K.M.A."/>
            <person name="Purugganan M.D."/>
        </authorList>
    </citation>
    <scope>NUCLEOTIDE SEQUENCE [LARGE SCALE GENOMIC DNA]</scope>
    <source>
        <strain evidence="1">cv. Khalas</strain>
    </source>
</reference>
<sequence length="436" mass="49201">MGDINSITELLLLYEILRHQLSTVRLVDVDKIRETNLYRENRDETDGSQEECFDPIGQAPVNSAEGYWCYTRLFYDRKGKPIRKVPVGKGSWNLRLTESMESGDGKKWCKRKLKYDKNEVDTLKFKMTQYSLGGKDDKPSYAICQISRSTDTAAAFQGAAGDSRPPGIGQRDLFQNDVVPPDNSTLQGDIAGESNDILQGPQIIPPYAVHPSQNYAPSMIHPPSIYENLTKKRKFLEIRDPSDGTSWPIEDDRMIGFLKMFKSAPGQSTHEIRQPNSASPYIGTEDNQCTFPNETAMHQDRYLSHQSFMPNQESLLADNPYQQTLLPTTTTIFRSEGEANHGDGHFTSYRPLDENQQPHVESLNMGIMHNQITMQAYQRNIAYPIDPFYTPGESSTGHSQIFSADNVPTSVANSNLFQGTDDPVKELEQRQGFLPD</sequence>
<organism evidence="1 2">
    <name type="scientific">Phoenix dactylifera</name>
    <name type="common">Date palm</name>
    <dbReference type="NCBI Taxonomy" id="42345"/>
    <lineage>
        <taxon>Eukaryota</taxon>
        <taxon>Viridiplantae</taxon>
        <taxon>Streptophyta</taxon>
        <taxon>Embryophyta</taxon>
        <taxon>Tracheophyta</taxon>
        <taxon>Spermatophyta</taxon>
        <taxon>Magnoliopsida</taxon>
        <taxon>Liliopsida</taxon>
        <taxon>Arecaceae</taxon>
        <taxon>Coryphoideae</taxon>
        <taxon>Phoeniceae</taxon>
        <taxon>Phoenix</taxon>
    </lineage>
</organism>
<dbReference type="AlphaFoldDB" id="A0A8B9AM41"/>
<protein>
    <submittedName>
        <fullName evidence="2">Uncharacterized protein LOC120112438 isoform X1</fullName>
    </submittedName>
</protein>
<gene>
    <name evidence="2" type="primary">LOC120112438</name>
</gene>
<dbReference type="RefSeq" id="XP_038987806.1">
    <property type="nucleotide sequence ID" value="XM_039131878.1"/>
</dbReference>
<accession>A0A8B9AM41</accession>
<name>A0A8B9AM41_PHODC</name>